<dbReference type="Gene3D" id="1.20.120.20">
    <property type="entry name" value="Apolipoprotein"/>
    <property type="match status" value="1"/>
</dbReference>
<keyword evidence="3" id="KW-1185">Reference proteome</keyword>
<name>A0A8J8T9C4_HALGN</name>
<proteinExistence type="predicted"/>
<dbReference type="Proteomes" id="UP000785679">
    <property type="component" value="Unassembled WGS sequence"/>
</dbReference>
<dbReference type="PANTHER" id="PTHR47372:SF5">
    <property type="entry name" value="LATE EMBRYOGENESIS ABUNDANT PROTEIN (LEA) FAMILY PROTEIN"/>
    <property type="match status" value="1"/>
</dbReference>
<evidence type="ECO:0000256" key="1">
    <source>
        <dbReference type="SAM" id="MobiDB-lite"/>
    </source>
</evidence>
<feature type="compositionally biased region" description="Basic and acidic residues" evidence="1">
    <location>
        <begin position="299"/>
        <end position="312"/>
    </location>
</feature>
<gene>
    <name evidence="2" type="ORF">FGO68_gene15725</name>
</gene>
<accession>A0A8J8T9C4</accession>
<feature type="compositionally biased region" description="Basic and acidic residues" evidence="1">
    <location>
        <begin position="482"/>
        <end position="528"/>
    </location>
</feature>
<dbReference type="SUPFAM" id="SSF58113">
    <property type="entry name" value="Apolipoprotein A-I"/>
    <property type="match status" value="1"/>
</dbReference>
<dbReference type="Gene3D" id="6.10.140.1430">
    <property type="match status" value="2"/>
</dbReference>
<comment type="caution">
    <text evidence="2">The sequence shown here is derived from an EMBL/GenBank/DDBJ whole genome shotgun (WGS) entry which is preliminary data.</text>
</comment>
<dbReference type="EMBL" id="RRYP01000622">
    <property type="protein sequence ID" value="TNV87109.1"/>
    <property type="molecule type" value="Genomic_DNA"/>
</dbReference>
<organism evidence="2 3">
    <name type="scientific">Halteria grandinella</name>
    <dbReference type="NCBI Taxonomy" id="5974"/>
    <lineage>
        <taxon>Eukaryota</taxon>
        <taxon>Sar</taxon>
        <taxon>Alveolata</taxon>
        <taxon>Ciliophora</taxon>
        <taxon>Intramacronucleata</taxon>
        <taxon>Spirotrichea</taxon>
        <taxon>Stichotrichia</taxon>
        <taxon>Sporadotrichida</taxon>
        <taxon>Halteriidae</taxon>
        <taxon>Halteria</taxon>
    </lineage>
</organism>
<evidence type="ECO:0000313" key="3">
    <source>
        <dbReference type="Proteomes" id="UP000785679"/>
    </source>
</evidence>
<evidence type="ECO:0000313" key="2">
    <source>
        <dbReference type="EMBL" id="TNV87109.1"/>
    </source>
</evidence>
<feature type="region of interest" description="Disordered" evidence="1">
    <location>
        <begin position="245"/>
        <end position="317"/>
    </location>
</feature>
<sequence length="612" mass="69480">MSQKDTSSQKQGLFRRAFHYLQDRAAPEIPPEDLKLNTTLRERIVNTPEYYDQMKHESQNRQEEARQLKQLQHQVQDKFKAGAITGYQEAKEAGKEALDVAKEKTEDILKGAQEKLGSKPLDSDSLKDQAVRTYEVTKEMVTPYINEAIESVKEKAPPAIEGAKAKMGQLKEQAEPYIEKARESAVVSKVKESAAPVIDQAKGYAQPAIDKAKEMAASEQAENLKEQGKEAYEKAKVYIQSATGQIEKESKSLKEPYSQQDFDNEIDDLIKHHDDEDEALKNISPKAIEQLKQMSQRSRSGEEQVLDKEAQSKDYFQAEEMQLARDYLRRMKEKGKEAVGQGKDKVKEMSSEVKGKGKEYKDEAKEKAQEVKDKAKDKANEVKEKANEKGGQIKEKVKEAKNQASEKIDDAKDKVKKKAGEWKDKAKGTAQEAKGKVQEYEQKEKEKVDEMASKSKEGAKGVVDKAKELAPEAANKASQLKESAKEKVHELKAAAKEKSQKDNEIRQESADFKKSSDKSTEDDKETKQLLEQHIEELITRLPQESQEKYKRAFFIAQIIQEHDKDLEDSMTKSTRDIVQEAVKQEEKADLQRYSYLNPYSTSSKALADDFKK</sequence>
<dbReference type="AlphaFoldDB" id="A0A8J8T9C4"/>
<feature type="region of interest" description="Disordered" evidence="1">
    <location>
        <begin position="333"/>
        <end position="528"/>
    </location>
</feature>
<dbReference type="PANTHER" id="PTHR47372">
    <property type="entry name" value="DAUER UP-REGULATED-RELATED"/>
    <property type="match status" value="1"/>
</dbReference>
<feature type="compositionally biased region" description="Basic and acidic residues" evidence="1">
    <location>
        <begin position="333"/>
        <end position="470"/>
    </location>
</feature>
<protein>
    <submittedName>
        <fullName evidence="2">Uncharacterized protein</fullName>
    </submittedName>
</protein>
<reference evidence="2" key="1">
    <citation type="submission" date="2019-06" db="EMBL/GenBank/DDBJ databases">
        <authorList>
            <person name="Zheng W."/>
        </authorList>
    </citation>
    <scope>NUCLEOTIDE SEQUENCE</scope>
    <source>
        <strain evidence="2">QDHG01</strain>
    </source>
</reference>
<feature type="compositionally biased region" description="Basic and acidic residues" evidence="1">
    <location>
        <begin position="52"/>
        <end position="67"/>
    </location>
</feature>
<feature type="region of interest" description="Disordered" evidence="1">
    <location>
        <begin position="51"/>
        <end position="73"/>
    </location>
</feature>